<dbReference type="Proteomes" id="UP000587760">
    <property type="component" value="Unassembled WGS sequence"/>
</dbReference>
<dbReference type="InterPro" id="IPR047629">
    <property type="entry name" value="IS1182_transpos"/>
</dbReference>
<evidence type="ECO:0000259" key="1">
    <source>
        <dbReference type="Pfam" id="PF05598"/>
    </source>
</evidence>
<evidence type="ECO:0000259" key="2">
    <source>
        <dbReference type="Pfam" id="PF13751"/>
    </source>
</evidence>
<dbReference type="PANTHER" id="PTHR33408">
    <property type="entry name" value="TRANSPOSASE"/>
    <property type="match status" value="1"/>
</dbReference>
<protein>
    <submittedName>
        <fullName evidence="3">Transposase</fullName>
    </submittedName>
</protein>
<dbReference type="Pfam" id="PF13751">
    <property type="entry name" value="DDE_Tnp_1_6"/>
    <property type="match status" value="1"/>
</dbReference>
<dbReference type="Pfam" id="PF05598">
    <property type="entry name" value="DUF772"/>
    <property type="match status" value="1"/>
</dbReference>
<dbReference type="NCBIfam" id="NF033551">
    <property type="entry name" value="transpos_IS1182"/>
    <property type="match status" value="1"/>
</dbReference>
<feature type="domain" description="Transposase DDE" evidence="2">
    <location>
        <begin position="376"/>
        <end position="501"/>
    </location>
</feature>
<evidence type="ECO:0000313" key="4">
    <source>
        <dbReference type="Proteomes" id="UP000587760"/>
    </source>
</evidence>
<evidence type="ECO:0000313" key="3">
    <source>
        <dbReference type="EMBL" id="MBB6482293.1"/>
    </source>
</evidence>
<keyword evidence="4" id="KW-1185">Reference proteome</keyword>
<dbReference type="AlphaFoldDB" id="A0A841RE75"/>
<sequence>MARYKYYSYEQQLMIPVNLKNQILPDTFEHTLNRVIDSLDLSVFNNKYANDETGAPAYDPAILLKVVLFAYSRGIISSRKIARLCEENIVCMALAADTKPHFTTIADFISSMDQECIYLFTKILSICYSENLIGKNMFAIDGCKISSNCSKEWSGTKEELLNKSEKIRRSVSYLVSKHKRTDANLENDKQREREKRAIVNLTEQANKISAWLDENEDRIGVQNKPVKSNIIDNESAKMSTGHGVVQGYNGIAAVDDKHQLIVWAGTYGDANESRHLEEVLTGIEDNCRESGIDENIYNKVTVTADTGYHSNRNMDLLQEKRIDAYIPDNQFRKRDIRFKDAGEHKKQRVVNWKPKKGKKYFRPDDFHFDAITGSLVCPSGYPMWCKGRNFKSSTGLTGQAFMGHIKNCKICKLRSKCLRNKNTKARQVVIFDKVENATEQMKRKIDTAYGRSVYSKRMGIVEPVFGHIRGTLKLDRFSLRTRQKVNNQWLLYCMVHNIGKINRYGK</sequence>
<dbReference type="RefSeq" id="WP_184748525.1">
    <property type="nucleotide sequence ID" value="NZ_JACHGJ010000010.1"/>
</dbReference>
<proteinExistence type="predicted"/>
<dbReference type="InterPro" id="IPR025668">
    <property type="entry name" value="Tnp_DDE_dom"/>
</dbReference>
<organism evidence="3 4">
    <name type="scientific">Spirochaeta isovalerica</name>
    <dbReference type="NCBI Taxonomy" id="150"/>
    <lineage>
        <taxon>Bacteria</taxon>
        <taxon>Pseudomonadati</taxon>
        <taxon>Spirochaetota</taxon>
        <taxon>Spirochaetia</taxon>
        <taxon>Spirochaetales</taxon>
        <taxon>Spirochaetaceae</taxon>
        <taxon>Spirochaeta</taxon>
    </lineage>
</organism>
<gene>
    <name evidence="3" type="ORF">HNR50_003982</name>
</gene>
<comment type="caution">
    <text evidence="3">The sequence shown here is derived from an EMBL/GenBank/DDBJ whole genome shotgun (WGS) entry which is preliminary data.</text>
</comment>
<feature type="domain" description="Transposase InsH N-terminal" evidence="1">
    <location>
        <begin position="18"/>
        <end position="110"/>
    </location>
</feature>
<accession>A0A841RE75</accession>
<name>A0A841RE75_9SPIO</name>
<reference evidence="3 4" key="1">
    <citation type="submission" date="2020-08" db="EMBL/GenBank/DDBJ databases">
        <title>Genomic Encyclopedia of Type Strains, Phase IV (KMG-IV): sequencing the most valuable type-strain genomes for metagenomic binning, comparative biology and taxonomic classification.</title>
        <authorList>
            <person name="Goeker M."/>
        </authorList>
    </citation>
    <scope>NUCLEOTIDE SEQUENCE [LARGE SCALE GENOMIC DNA]</scope>
    <source>
        <strain evidence="3 4">DSM 2461</strain>
    </source>
</reference>
<dbReference type="InterPro" id="IPR008490">
    <property type="entry name" value="Transposase_InsH_N"/>
</dbReference>
<dbReference type="EMBL" id="JACHGJ010000010">
    <property type="protein sequence ID" value="MBB6482293.1"/>
    <property type="molecule type" value="Genomic_DNA"/>
</dbReference>